<accession>A0A8H7CWV9</accession>
<dbReference type="InterPro" id="IPR029058">
    <property type="entry name" value="AB_hydrolase_fold"/>
</dbReference>
<evidence type="ECO:0000313" key="3">
    <source>
        <dbReference type="EMBL" id="KAF7351147.1"/>
    </source>
</evidence>
<keyword evidence="4" id="KW-1185">Reference proteome</keyword>
<dbReference type="EMBL" id="JACAZH010000014">
    <property type="protein sequence ID" value="KAF7351147.1"/>
    <property type="molecule type" value="Genomic_DNA"/>
</dbReference>
<dbReference type="InterPro" id="IPR000073">
    <property type="entry name" value="AB_hydrolase_1"/>
</dbReference>
<dbReference type="PANTHER" id="PTHR32268:SF15">
    <property type="entry name" value="HOMOSERINE ACETYLTRANSFERASE FAMILY PROTEIN (AFU_ORTHOLOGUE AFUA_1G15350)"/>
    <property type="match status" value="1"/>
</dbReference>
<keyword evidence="3" id="KW-0808">Transferase</keyword>
<dbReference type="OrthoDB" id="9972683at2759"/>
<organism evidence="3 4">
    <name type="scientific">Mycena sanguinolenta</name>
    <dbReference type="NCBI Taxonomy" id="230812"/>
    <lineage>
        <taxon>Eukaryota</taxon>
        <taxon>Fungi</taxon>
        <taxon>Dikarya</taxon>
        <taxon>Basidiomycota</taxon>
        <taxon>Agaricomycotina</taxon>
        <taxon>Agaricomycetes</taxon>
        <taxon>Agaricomycetidae</taxon>
        <taxon>Agaricales</taxon>
        <taxon>Marasmiineae</taxon>
        <taxon>Mycenaceae</taxon>
        <taxon>Mycena</taxon>
    </lineage>
</organism>
<feature type="domain" description="AB hydrolase-1" evidence="2">
    <location>
        <begin position="75"/>
        <end position="320"/>
    </location>
</feature>
<dbReference type="AlphaFoldDB" id="A0A8H7CWV9"/>
<protein>
    <submittedName>
        <fullName evidence="3">Putative homoserine o-acetyltransferase protein</fullName>
    </submittedName>
</protein>
<reference evidence="3" key="1">
    <citation type="submission" date="2020-05" db="EMBL/GenBank/DDBJ databases">
        <title>Mycena genomes resolve the evolution of fungal bioluminescence.</title>
        <authorList>
            <person name="Tsai I.J."/>
        </authorList>
    </citation>
    <scope>NUCLEOTIDE SEQUENCE</scope>
    <source>
        <strain evidence="3">160909Yilan</strain>
    </source>
</reference>
<dbReference type="InterPro" id="IPR008220">
    <property type="entry name" value="HAT_MetX-like"/>
</dbReference>
<dbReference type="PANTHER" id="PTHR32268">
    <property type="entry name" value="HOMOSERINE O-ACETYLTRANSFERASE"/>
    <property type="match status" value="1"/>
</dbReference>
<dbReference type="Proteomes" id="UP000623467">
    <property type="component" value="Unassembled WGS sequence"/>
</dbReference>
<evidence type="ECO:0000256" key="1">
    <source>
        <dbReference type="ARBA" id="ARBA00006886"/>
    </source>
</evidence>
<name>A0A8H7CWV9_9AGAR</name>
<comment type="similarity">
    <text evidence="1">Belongs to the AB hydrolase superfamily. MetX family.</text>
</comment>
<gene>
    <name evidence="3" type="ORF">MSAN_01677200</name>
</gene>
<comment type="caution">
    <text evidence="3">The sequence shown here is derived from an EMBL/GenBank/DDBJ whole genome shotgun (WGS) entry which is preliminary data.</text>
</comment>
<evidence type="ECO:0000313" key="4">
    <source>
        <dbReference type="Proteomes" id="UP000623467"/>
    </source>
</evidence>
<evidence type="ECO:0000259" key="2">
    <source>
        <dbReference type="Pfam" id="PF00561"/>
    </source>
</evidence>
<dbReference type="Gene3D" id="3.40.50.1820">
    <property type="entry name" value="alpha/beta hydrolase"/>
    <property type="match status" value="1"/>
</dbReference>
<dbReference type="Pfam" id="PF00561">
    <property type="entry name" value="Abhydrolase_1"/>
    <property type="match status" value="1"/>
</dbReference>
<sequence>MGENMKYFTTDPYPNTDALGPSSNSSLTLAYRTLGDSKNPAVFLPSCYSGTLDDTLPFLYTSPKDGYSPPPVLQNYFVIVCGLLGAGESSSPRPTPPPAQRGSNFPALTYEDNTRMQYALCQALGVTQLAAYIGFSMGGQQAYHMAALYPDFAQRIVVLASSARTSVHNWCFLEGPKAALVNSVDFHDGKYETPPVRGVAAFGRVYSTWALSQEWFRQRSWETLGFADLEAYLQKEWTFNSDAHDLLCQLHMWQKGDISLFGPEEERGDLPKALARIKAKVLLMPSRTDMYFPPEDNEEELKHLKNGELKVIESIWGHLAGGGAGTKEDDEFIKTEVRRFLQT</sequence>
<dbReference type="GO" id="GO:0016747">
    <property type="term" value="F:acyltransferase activity, transferring groups other than amino-acyl groups"/>
    <property type="evidence" value="ECO:0007669"/>
    <property type="project" value="InterPro"/>
</dbReference>
<dbReference type="SUPFAM" id="SSF53474">
    <property type="entry name" value="alpha/beta-Hydrolases"/>
    <property type="match status" value="1"/>
</dbReference>
<proteinExistence type="inferred from homology"/>